<feature type="transmembrane region" description="Helical" evidence="14">
    <location>
        <begin position="310"/>
        <end position="328"/>
    </location>
</feature>
<dbReference type="Pfam" id="PF02931">
    <property type="entry name" value="Neur_chan_LBD"/>
    <property type="match status" value="1"/>
</dbReference>
<sequence length="596" mass="69784">MQNMKKIKFKIGFNAKINRFINCYLFNVDFIASVLVFLLLVNMADAKIGKNSFSKKQSAAFSSMYGPRYQSDQYARSDCNELDYGLLNSDESILRAYLLSNYSPDVRPVINASSVTFVNITLTIIQIMDLDEQNQVMITNAQIALKWFDQHLIWDPEEFSNQTRIVLSSKDIWTPDIVLFNSADVAYSTQRDNYLIDVKSDGSVFWMFPDILRSYCRVNIKYFPFDKQNCTLELQSWSRSKKEVIVYYNNEKPYLNHSFIHTEWKLLNISVLANEQNDFVWLEFTLFLQRNHAFYALFVFWLPPDSGEKITLTITILLALTVFLQLITEYTPKASKSLPIIGLYFNVNLILVLISVILTIIVLNFHFRGPKKQRVPKWMRKYIIGYLGRVFCFCHESNAYFRAQKDHPTDKIQVRKINRDELPMFIKSKENDLLNQEINEFDFTSKSEPAYLKHNRERVTDDNQNSFTKANNLPNQPRNSYEFLNPKTSEVPFSEEISKNLEKMLIKLQKSFDPFKLQDENLKFSILKEILECQRLLLTANLASKKEKAITVNEIYDEWKILAMIVDRICFFVYLSALLMSSVLFLYSEQNGGDEY</sequence>
<dbReference type="InterPro" id="IPR006202">
    <property type="entry name" value="Neur_chan_lig-bd"/>
</dbReference>
<evidence type="ECO:0000256" key="6">
    <source>
        <dbReference type="ARBA" id="ARBA00023065"/>
    </source>
</evidence>
<evidence type="ECO:0000313" key="18">
    <source>
        <dbReference type="Proteomes" id="UP000276133"/>
    </source>
</evidence>
<dbReference type="InterPro" id="IPR018000">
    <property type="entry name" value="Neurotransmitter_ion_chnl_CS"/>
</dbReference>
<evidence type="ECO:0000256" key="10">
    <source>
        <dbReference type="ARBA" id="ARBA00023180"/>
    </source>
</evidence>
<evidence type="ECO:0000256" key="3">
    <source>
        <dbReference type="ARBA" id="ARBA00022692"/>
    </source>
</evidence>
<evidence type="ECO:0000256" key="11">
    <source>
        <dbReference type="ARBA" id="ARBA00023286"/>
    </source>
</evidence>
<comment type="caution">
    <text evidence="17">The sequence shown here is derived from an EMBL/GenBank/DDBJ whole genome shotgun (WGS) entry which is preliminary data.</text>
</comment>
<reference evidence="17 18" key="1">
    <citation type="journal article" date="2018" name="Sci. Rep.">
        <title>Genomic signatures of local adaptation to the degree of environmental predictability in rotifers.</title>
        <authorList>
            <person name="Franch-Gras L."/>
            <person name="Hahn C."/>
            <person name="Garcia-Roger E.M."/>
            <person name="Carmona M.J."/>
            <person name="Serra M."/>
            <person name="Gomez A."/>
        </authorList>
    </citation>
    <scope>NUCLEOTIDE SEQUENCE [LARGE SCALE GENOMIC DNA]</scope>
    <source>
        <strain evidence="17">HYR1</strain>
    </source>
</reference>
<keyword evidence="6 14" id="KW-0406">Ion transport</keyword>
<keyword evidence="1 14" id="KW-0813">Transport</keyword>
<dbReference type="Proteomes" id="UP000276133">
    <property type="component" value="Unassembled WGS sequence"/>
</dbReference>
<keyword evidence="8" id="KW-1015">Disulfide bond</keyword>
<keyword evidence="2" id="KW-1003">Cell membrane</keyword>
<keyword evidence="11" id="KW-1071">Ligand-gated ion channel</keyword>
<keyword evidence="18" id="KW-1185">Reference proteome</keyword>
<evidence type="ECO:0000256" key="8">
    <source>
        <dbReference type="ARBA" id="ARBA00023157"/>
    </source>
</evidence>
<dbReference type="FunFam" id="2.70.170.10:FF:000028">
    <property type="entry name" value="AcetylCholine Receptor"/>
    <property type="match status" value="1"/>
</dbReference>
<dbReference type="InterPro" id="IPR036734">
    <property type="entry name" value="Neur_chan_lig-bd_sf"/>
</dbReference>
<evidence type="ECO:0000259" key="16">
    <source>
        <dbReference type="Pfam" id="PF02932"/>
    </source>
</evidence>
<dbReference type="CDD" id="cd18989">
    <property type="entry name" value="LGIC_ECD_cation"/>
    <property type="match status" value="1"/>
</dbReference>
<keyword evidence="5" id="KW-0770">Synapse</keyword>
<organism evidence="17 18">
    <name type="scientific">Brachionus plicatilis</name>
    <name type="common">Marine rotifer</name>
    <name type="synonym">Brachionus muelleri</name>
    <dbReference type="NCBI Taxonomy" id="10195"/>
    <lineage>
        <taxon>Eukaryota</taxon>
        <taxon>Metazoa</taxon>
        <taxon>Spiralia</taxon>
        <taxon>Gnathifera</taxon>
        <taxon>Rotifera</taxon>
        <taxon>Eurotatoria</taxon>
        <taxon>Monogononta</taxon>
        <taxon>Pseudotrocha</taxon>
        <taxon>Ploima</taxon>
        <taxon>Brachionidae</taxon>
        <taxon>Brachionus</taxon>
    </lineage>
</organism>
<evidence type="ECO:0000256" key="1">
    <source>
        <dbReference type="ARBA" id="ARBA00022448"/>
    </source>
</evidence>
<dbReference type="CDD" id="cd19051">
    <property type="entry name" value="LGIC_TM_cation"/>
    <property type="match status" value="1"/>
</dbReference>
<dbReference type="OrthoDB" id="10005921at2759"/>
<keyword evidence="9 17" id="KW-0675">Receptor</keyword>
<dbReference type="STRING" id="10195.A0A3M7RC27"/>
<gene>
    <name evidence="17" type="ORF">BpHYR1_011896</name>
</gene>
<evidence type="ECO:0000256" key="4">
    <source>
        <dbReference type="ARBA" id="ARBA00022989"/>
    </source>
</evidence>
<dbReference type="InterPro" id="IPR002394">
    <property type="entry name" value="Nicotinic_acetylcholine_rcpt"/>
</dbReference>
<keyword evidence="10" id="KW-0325">Glycoprotein</keyword>
<dbReference type="PRINTS" id="PR00252">
    <property type="entry name" value="NRIONCHANNEL"/>
</dbReference>
<keyword evidence="4 14" id="KW-1133">Transmembrane helix</keyword>
<evidence type="ECO:0000256" key="14">
    <source>
        <dbReference type="RuleBase" id="RU000687"/>
    </source>
</evidence>
<proteinExistence type="inferred from homology"/>
<dbReference type="GO" id="GO:0004888">
    <property type="term" value="F:transmembrane signaling receptor activity"/>
    <property type="evidence" value="ECO:0007669"/>
    <property type="project" value="InterPro"/>
</dbReference>
<comment type="subcellular location">
    <subcellularLocation>
        <location evidence="13">Synaptic cell membrane</location>
        <topology evidence="13">Multi-pass membrane protein</topology>
    </subcellularLocation>
</comment>
<evidence type="ECO:0000256" key="2">
    <source>
        <dbReference type="ARBA" id="ARBA00022475"/>
    </source>
</evidence>
<comment type="caution">
    <text evidence="14">Lacks conserved residue(s) required for the propagation of feature annotation.</text>
</comment>
<feature type="domain" description="Neurotransmitter-gated ion-channel ligand-binding" evidence="15">
    <location>
        <begin position="94"/>
        <end position="290"/>
    </location>
</feature>
<dbReference type="InterPro" id="IPR006201">
    <property type="entry name" value="Neur_channel"/>
</dbReference>
<dbReference type="InterPro" id="IPR006029">
    <property type="entry name" value="Neurotrans-gated_channel_TM"/>
</dbReference>
<dbReference type="FunFam" id="1.20.58.390:FF:000043">
    <property type="entry name" value="AcetylCholine Receptor"/>
    <property type="match status" value="1"/>
</dbReference>
<dbReference type="PANTHER" id="PTHR18945">
    <property type="entry name" value="NEUROTRANSMITTER GATED ION CHANNEL"/>
    <property type="match status" value="1"/>
</dbReference>
<protein>
    <submittedName>
        <fullName evidence="17">Neuronal acetylcholine receptor subunit alpha-7 isoform X2</fullName>
    </submittedName>
</protein>
<dbReference type="Gene3D" id="1.20.58.390">
    <property type="entry name" value="Neurotransmitter-gated ion-channel transmembrane domain"/>
    <property type="match status" value="1"/>
</dbReference>
<dbReference type="PROSITE" id="PS00236">
    <property type="entry name" value="NEUROTR_ION_CHANNEL"/>
    <property type="match status" value="1"/>
</dbReference>
<keyword evidence="12 14" id="KW-0407">Ion channel</keyword>
<dbReference type="GO" id="GO:0022848">
    <property type="term" value="F:acetylcholine-gated monoatomic cation-selective channel activity"/>
    <property type="evidence" value="ECO:0007669"/>
    <property type="project" value="InterPro"/>
</dbReference>
<dbReference type="GO" id="GO:0045211">
    <property type="term" value="C:postsynaptic membrane"/>
    <property type="evidence" value="ECO:0007669"/>
    <property type="project" value="InterPro"/>
</dbReference>
<accession>A0A3M7RC27</accession>
<dbReference type="PRINTS" id="PR00254">
    <property type="entry name" value="NICOTINICR"/>
</dbReference>
<dbReference type="SUPFAM" id="SSF63712">
    <property type="entry name" value="Nicotinic receptor ligand binding domain-like"/>
    <property type="match status" value="1"/>
</dbReference>
<evidence type="ECO:0000256" key="12">
    <source>
        <dbReference type="ARBA" id="ARBA00023303"/>
    </source>
</evidence>
<dbReference type="Pfam" id="PF02932">
    <property type="entry name" value="Neur_chan_memb"/>
    <property type="match status" value="1"/>
</dbReference>
<comment type="similarity">
    <text evidence="14">Belongs to the ligand-gated ion channel (TC 1.A.9) family.</text>
</comment>
<dbReference type="SUPFAM" id="SSF90112">
    <property type="entry name" value="Neurotransmitter-gated ion-channel transmembrane pore"/>
    <property type="match status" value="1"/>
</dbReference>
<evidence type="ECO:0000256" key="9">
    <source>
        <dbReference type="ARBA" id="ARBA00023170"/>
    </source>
</evidence>
<dbReference type="InterPro" id="IPR036719">
    <property type="entry name" value="Neuro-gated_channel_TM_sf"/>
</dbReference>
<dbReference type="EMBL" id="REGN01003720">
    <property type="protein sequence ID" value="RNA21152.1"/>
    <property type="molecule type" value="Genomic_DNA"/>
</dbReference>
<name>A0A3M7RC27_BRAPC</name>
<evidence type="ECO:0000259" key="15">
    <source>
        <dbReference type="Pfam" id="PF02931"/>
    </source>
</evidence>
<dbReference type="InterPro" id="IPR038050">
    <property type="entry name" value="Neuro_actylchol_rec"/>
</dbReference>
<feature type="transmembrane region" description="Helical" evidence="14">
    <location>
        <begin position="569"/>
        <end position="587"/>
    </location>
</feature>
<keyword evidence="3 14" id="KW-0812">Transmembrane</keyword>
<feature type="domain" description="Neurotransmitter-gated ion-channel transmembrane" evidence="16">
    <location>
        <begin position="296"/>
        <end position="583"/>
    </location>
</feature>
<feature type="transmembrane region" description="Helical" evidence="14">
    <location>
        <begin position="340"/>
        <end position="367"/>
    </location>
</feature>
<dbReference type="Gene3D" id="2.70.170.10">
    <property type="entry name" value="Neurotransmitter-gated ion-channel ligand-binding domain"/>
    <property type="match status" value="1"/>
</dbReference>
<evidence type="ECO:0000313" key="17">
    <source>
        <dbReference type="EMBL" id="RNA21152.1"/>
    </source>
</evidence>
<evidence type="ECO:0000256" key="5">
    <source>
        <dbReference type="ARBA" id="ARBA00023018"/>
    </source>
</evidence>
<keyword evidence="7 14" id="KW-0472">Membrane</keyword>
<dbReference type="AlphaFoldDB" id="A0A3M7RC27"/>
<evidence type="ECO:0000256" key="7">
    <source>
        <dbReference type="ARBA" id="ARBA00023136"/>
    </source>
</evidence>
<evidence type="ECO:0000256" key="13">
    <source>
        <dbReference type="ARBA" id="ARBA00034099"/>
    </source>
</evidence>